<dbReference type="AlphaFoldDB" id="A0A9P5HIK7"/>
<dbReference type="Gene3D" id="3.30.160.60">
    <property type="entry name" value="Classic Zinc Finger"/>
    <property type="match status" value="2"/>
</dbReference>
<evidence type="ECO:0000256" key="1">
    <source>
        <dbReference type="ARBA" id="ARBA00022723"/>
    </source>
</evidence>
<dbReference type="Pfam" id="PF24809">
    <property type="entry name" value="DUF7708"/>
    <property type="match status" value="1"/>
</dbReference>
<evidence type="ECO:0000259" key="7">
    <source>
        <dbReference type="PROSITE" id="PS50157"/>
    </source>
</evidence>
<dbReference type="Pfam" id="PF00096">
    <property type="entry name" value="zf-C2H2"/>
    <property type="match status" value="1"/>
</dbReference>
<sequence>MGSSTASKQPSPGSTQTQPIGNAEQDFKTFLQTFKTTANLTSKQALAFQNTTLDDVKDTIATIQQKQISSGRQQWIRRLEPFLASMEQYGKVIETFLNVSEALAFIWIASNFSEALSSLLDAYFEFGELIPQLSAYQAHCVSNEYMRTVLALIYKDILEFHACAMKHFRKSMWKQMFQAVWRGFTLKLEELKDNMRRHRHLVESQASIVVFEETQALRKLAETNFQHIQNEYLRHRLREVLRWLNPYNSESQHETCVKAKFPKSGEWLVRDIGFKNWVDPLYCTTPLLWLNGIPGAGMFLFAKLVVQCLYGMPTRQELLEQIQPDHFPKEIGSLYDTILSRVLGENAGAPSNTVLRFLGLLAVAKRPLRWHEIQGYFVFDPEEDEQIDHDLRKLRLDPKDLCWSLVEHQEDDSVELVHPTAKEHLIRTKYLQPSKIEYHLAQTCLQFMSIDACGRNQDQQDIKQNLMKGYYSFLDYAVACWSLHLHSALPGLSSGTDTNELGEDLVAFLDFHRSESPTKLTVPASILAKIKAFKEHNFFDELAQAVVSARKQLGHDGTGPSLNDPLDLGQVTKDVRETFEKVVPQVSDNSELALVRAYYGKNSDWFKCHRINCVRFYMGFSKDAERNLHVAKHERPYRCADTSCSMYTFGYGTEKALQKHMFDVHGADPGSNMAVEFPAPPREVRNTTQGHIPCPDCPKMFTRRSILRTHLRTHENDKPFRCGTCNKAFTRLSDCKRHEAIHAGDRKYMCAGLLEDGTAWGCNAGFTRADKLQDHLRSAIGRKCIAARMGEMERARELPTATPTVSMNGRETEEAILKELFSSLVDIVKAWP</sequence>
<evidence type="ECO:0000256" key="6">
    <source>
        <dbReference type="SAM" id="MobiDB-lite"/>
    </source>
</evidence>
<dbReference type="EMBL" id="JAANBB010000035">
    <property type="protein sequence ID" value="KAF7554205.1"/>
    <property type="molecule type" value="Genomic_DNA"/>
</dbReference>
<dbReference type="SMART" id="SM00355">
    <property type="entry name" value="ZnF_C2H2"/>
    <property type="match status" value="4"/>
</dbReference>
<keyword evidence="1" id="KW-0479">Metal-binding</keyword>
<keyword evidence="9" id="KW-1185">Reference proteome</keyword>
<evidence type="ECO:0000256" key="5">
    <source>
        <dbReference type="PROSITE-ProRule" id="PRU00042"/>
    </source>
</evidence>
<evidence type="ECO:0000313" key="9">
    <source>
        <dbReference type="Proteomes" id="UP000722485"/>
    </source>
</evidence>
<accession>A0A9P5HIK7</accession>
<dbReference type="Proteomes" id="UP000722485">
    <property type="component" value="Unassembled WGS sequence"/>
</dbReference>
<reference evidence="8" key="1">
    <citation type="submission" date="2020-03" db="EMBL/GenBank/DDBJ databases">
        <title>Draft Genome Sequence of Cylindrodendrum hubeiense.</title>
        <authorList>
            <person name="Buettner E."/>
            <person name="Kellner H."/>
        </authorList>
    </citation>
    <scope>NUCLEOTIDE SEQUENCE</scope>
    <source>
        <strain evidence="8">IHI 201604</strain>
    </source>
</reference>
<protein>
    <recommendedName>
        <fullName evidence="7">C2H2-type domain-containing protein</fullName>
    </recommendedName>
</protein>
<feature type="compositionally biased region" description="Polar residues" evidence="6">
    <location>
        <begin position="1"/>
        <end position="20"/>
    </location>
</feature>
<dbReference type="InterPro" id="IPR013087">
    <property type="entry name" value="Znf_C2H2_type"/>
</dbReference>
<dbReference type="PROSITE" id="PS50157">
    <property type="entry name" value="ZINC_FINGER_C2H2_2"/>
    <property type="match status" value="2"/>
</dbReference>
<dbReference type="InterPro" id="IPR056125">
    <property type="entry name" value="DUF7708"/>
</dbReference>
<feature type="domain" description="C2H2-type" evidence="7">
    <location>
        <begin position="692"/>
        <end position="719"/>
    </location>
</feature>
<dbReference type="PROSITE" id="PS00028">
    <property type="entry name" value="ZINC_FINGER_C2H2_1"/>
    <property type="match status" value="2"/>
</dbReference>
<keyword evidence="2" id="KW-0677">Repeat</keyword>
<gene>
    <name evidence="8" type="ORF">G7Z17_g3062</name>
</gene>
<proteinExistence type="predicted"/>
<dbReference type="PANTHER" id="PTHR10039">
    <property type="entry name" value="AMELOGENIN"/>
    <property type="match status" value="1"/>
</dbReference>
<dbReference type="InterPro" id="IPR036236">
    <property type="entry name" value="Znf_C2H2_sf"/>
</dbReference>
<evidence type="ECO:0000256" key="4">
    <source>
        <dbReference type="ARBA" id="ARBA00022833"/>
    </source>
</evidence>
<evidence type="ECO:0000313" key="8">
    <source>
        <dbReference type="EMBL" id="KAF7554205.1"/>
    </source>
</evidence>
<keyword evidence="4" id="KW-0862">Zinc</keyword>
<keyword evidence="3 5" id="KW-0863">Zinc-finger</keyword>
<comment type="caution">
    <text evidence="8">The sequence shown here is derived from an EMBL/GenBank/DDBJ whole genome shotgun (WGS) entry which is preliminary data.</text>
</comment>
<dbReference type="SUPFAM" id="SSF57667">
    <property type="entry name" value="beta-beta-alpha zinc fingers"/>
    <property type="match status" value="1"/>
</dbReference>
<dbReference type="GO" id="GO:0008270">
    <property type="term" value="F:zinc ion binding"/>
    <property type="evidence" value="ECO:0007669"/>
    <property type="project" value="UniProtKB-KW"/>
</dbReference>
<name>A0A9P5HIK7_9HYPO</name>
<organism evidence="8 9">
    <name type="scientific">Cylindrodendrum hubeiense</name>
    <dbReference type="NCBI Taxonomy" id="595255"/>
    <lineage>
        <taxon>Eukaryota</taxon>
        <taxon>Fungi</taxon>
        <taxon>Dikarya</taxon>
        <taxon>Ascomycota</taxon>
        <taxon>Pezizomycotina</taxon>
        <taxon>Sordariomycetes</taxon>
        <taxon>Hypocreomycetidae</taxon>
        <taxon>Hypocreales</taxon>
        <taxon>Nectriaceae</taxon>
        <taxon>Cylindrodendrum</taxon>
    </lineage>
</organism>
<feature type="domain" description="C2H2-type" evidence="7">
    <location>
        <begin position="720"/>
        <end position="747"/>
    </location>
</feature>
<evidence type="ECO:0000256" key="3">
    <source>
        <dbReference type="ARBA" id="ARBA00022771"/>
    </source>
</evidence>
<dbReference type="FunFam" id="3.30.160.60:FF:000100">
    <property type="entry name" value="Zinc finger 45-like"/>
    <property type="match status" value="1"/>
</dbReference>
<evidence type="ECO:0000256" key="2">
    <source>
        <dbReference type="ARBA" id="ARBA00022737"/>
    </source>
</evidence>
<dbReference type="OrthoDB" id="21416at2759"/>
<feature type="region of interest" description="Disordered" evidence="6">
    <location>
        <begin position="1"/>
        <end position="21"/>
    </location>
</feature>